<sequence>MNTYNAQADWIPASGLQLRKAGVQFDAVRVDGDAGRALADELARLTGGDPGPIVEAANRRRGVYFLVPVGSTSHRAWPEGVTRLTAGAGHVSYVPVPALEGPTWPLSWRYRPTEPDRRVHTLLLLTALNSHE</sequence>
<organism evidence="1 2">
    <name type="scientific">Streptomyces anatolicus</name>
    <dbReference type="NCBI Taxonomy" id="2675858"/>
    <lineage>
        <taxon>Bacteria</taxon>
        <taxon>Bacillati</taxon>
        <taxon>Actinomycetota</taxon>
        <taxon>Actinomycetes</taxon>
        <taxon>Kitasatosporales</taxon>
        <taxon>Streptomycetaceae</taxon>
        <taxon>Streptomyces</taxon>
    </lineage>
</organism>
<keyword evidence="2" id="KW-1185">Reference proteome</keyword>
<evidence type="ECO:0000313" key="2">
    <source>
        <dbReference type="Proteomes" id="UP001197114"/>
    </source>
</evidence>
<proteinExistence type="predicted"/>
<name>A0ABS6YVB4_9ACTN</name>
<protein>
    <recommendedName>
        <fullName evidence="3">DNA primase/polymerase bifunctional N-terminal domain-containing protein</fullName>
    </recommendedName>
</protein>
<comment type="caution">
    <text evidence="1">The sequence shown here is derived from an EMBL/GenBank/DDBJ whole genome shotgun (WGS) entry which is preliminary data.</text>
</comment>
<dbReference type="RefSeq" id="WP_219691753.1">
    <property type="nucleotide sequence ID" value="NZ_WMBF01000498.1"/>
</dbReference>
<accession>A0ABS6YVB4</accession>
<dbReference type="Proteomes" id="UP001197114">
    <property type="component" value="Unassembled WGS sequence"/>
</dbReference>
<evidence type="ECO:0008006" key="3">
    <source>
        <dbReference type="Google" id="ProtNLM"/>
    </source>
</evidence>
<reference evidence="1 2" key="1">
    <citation type="submission" date="2019-11" db="EMBL/GenBank/DDBJ databases">
        <authorList>
            <person name="Ay H."/>
        </authorList>
    </citation>
    <scope>NUCLEOTIDE SEQUENCE [LARGE SCALE GENOMIC DNA]</scope>
    <source>
        <strain evidence="1 2">BG9H</strain>
    </source>
</reference>
<dbReference type="EMBL" id="WMBF01000498">
    <property type="protein sequence ID" value="MBW5425373.1"/>
    <property type="molecule type" value="Genomic_DNA"/>
</dbReference>
<evidence type="ECO:0000313" key="1">
    <source>
        <dbReference type="EMBL" id="MBW5425373.1"/>
    </source>
</evidence>
<gene>
    <name evidence="1" type="ORF">GKQ77_28080</name>
</gene>